<dbReference type="SUPFAM" id="SSF48498">
    <property type="entry name" value="Tetracyclin repressor-like, C-terminal domain"/>
    <property type="match status" value="1"/>
</dbReference>
<dbReference type="GO" id="GO:0003700">
    <property type="term" value="F:DNA-binding transcription factor activity"/>
    <property type="evidence" value="ECO:0007669"/>
    <property type="project" value="TreeGrafter"/>
</dbReference>
<dbReference type="Pfam" id="PF00440">
    <property type="entry name" value="TetR_N"/>
    <property type="match status" value="1"/>
</dbReference>
<evidence type="ECO:0000259" key="3">
    <source>
        <dbReference type="PROSITE" id="PS50977"/>
    </source>
</evidence>
<dbReference type="RefSeq" id="WP_338176585.1">
    <property type="nucleotide sequence ID" value="NZ_JAEKNQ010000016.1"/>
</dbReference>
<sequence length="197" mass="21319">MTEAAETRIVRAFFDLAGRRGIDGTTTREIARRAAVNEVTLFRQFGGKAGLTREALRRLMPVGLIEAYPAEVDASTPERAAAGLVACLSFLRDLLRDRPEVLAFALGECLRHPELAAEIAPTPRAAKVLLERALLTAAPQLRPEVDPTAAVLCLQGLVFMTGLWHQTGMVTLPEAEWDALLAAAVRPLIAWKKGGAQ</sequence>
<dbReference type="AlphaFoldDB" id="A0A934KCB9"/>
<dbReference type="InterPro" id="IPR036271">
    <property type="entry name" value="Tet_transcr_reg_TetR-rel_C_sf"/>
</dbReference>
<dbReference type="Proteomes" id="UP000620075">
    <property type="component" value="Unassembled WGS sequence"/>
</dbReference>
<accession>A0A934KCB9</accession>
<name>A0A934KCB9_9BACT</name>
<dbReference type="PANTHER" id="PTHR30055:SF220">
    <property type="entry name" value="TETR-FAMILY REGULATORY PROTEIN"/>
    <property type="match status" value="1"/>
</dbReference>
<dbReference type="EMBL" id="JAEKNQ010000016">
    <property type="protein sequence ID" value="MBJ7602185.1"/>
    <property type="molecule type" value="Genomic_DNA"/>
</dbReference>
<dbReference type="InterPro" id="IPR050109">
    <property type="entry name" value="HTH-type_TetR-like_transc_reg"/>
</dbReference>
<evidence type="ECO:0000313" key="4">
    <source>
        <dbReference type="EMBL" id="MBJ7602185.1"/>
    </source>
</evidence>
<evidence type="ECO:0000256" key="1">
    <source>
        <dbReference type="ARBA" id="ARBA00023125"/>
    </source>
</evidence>
<proteinExistence type="predicted"/>
<dbReference type="PROSITE" id="PS50977">
    <property type="entry name" value="HTH_TETR_2"/>
    <property type="match status" value="1"/>
</dbReference>
<dbReference type="SUPFAM" id="SSF46689">
    <property type="entry name" value="Homeodomain-like"/>
    <property type="match status" value="1"/>
</dbReference>
<feature type="DNA-binding region" description="H-T-H motif" evidence="2">
    <location>
        <begin position="26"/>
        <end position="45"/>
    </location>
</feature>
<dbReference type="Gene3D" id="1.10.357.10">
    <property type="entry name" value="Tetracycline Repressor, domain 2"/>
    <property type="match status" value="1"/>
</dbReference>
<dbReference type="PANTHER" id="PTHR30055">
    <property type="entry name" value="HTH-TYPE TRANSCRIPTIONAL REGULATOR RUTR"/>
    <property type="match status" value="1"/>
</dbReference>
<protein>
    <submittedName>
        <fullName evidence="4">TetR/AcrR family transcriptional regulator</fullName>
    </submittedName>
</protein>
<dbReference type="GO" id="GO:0000976">
    <property type="term" value="F:transcription cis-regulatory region binding"/>
    <property type="evidence" value="ECO:0007669"/>
    <property type="project" value="TreeGrafter"/>
</dbReference>
<evidence type="ECO:0000313" key="5">
    <source>
        <dbReference type="Proteomes" id="UP000620075"/>
    </source>
</evidence>
<dbReference type="InterPro" id="IPR009057">
    <property type="entry name" value="Homeodomain-like_sf"/>
</dbReference>
<comment type="caution">
    <text evidence="4">The sequence shown here is derived from an EMBL/GenBank/DDBJ whole genome shotgun (WGS) entry which is preliminary data.</text>
</comment>
<keyword evidence="1 2" id="KW-0238">DNA-binding</keyword>
<gene>
    <name evidence="4" type="ORF">JF888_03165</name>
</gene>
<evidence type="ECO:0000256" key="2">
    <source>
        <dbReference type="PROSITE-ProRule" id="PRU00335"/>
    </source>
</evidence>
<reference evidence="4 5" key="1">
    <citation type="submission" date="2020-10" db="EMBL/GenBank/DDBJ databases">
        <title>Ca. Dormibacterota MAGs.</title>
        <authorList>
            <person name="Montgomery K."/>
        </authorList>
    </citation>
    <scope>NUCLEOTIDE SEQUENCE [LARGE SCALE GENOMIC DNA]</scope>
    <source>
        <strain evidence="4">SC8811_S16_3</strain>
    </source>
</reference>
<organism evidence="4 5">
    <name type="scientific">Candidatus Dormiibacter inghamiae</name>
    <dbReference type="NCBI Taxonomy" id="3127013"/>
    <lineage>
        <taxon>Bacteria</taxon>
        <taxon>Bacillati</taxon>
        <taxon>Candidatus Dormiibacterota</taxon>
        <taxon>Candidatus Dormibacteria</taxon>
        <taxon>Candidatus Dormibacterales</taxon>
        <taxon>Candidatus Dormibacteraceae</taxon>
        <taxon>Candidatus Dormiibacter</taxon>
    </lineage>
</organism>
<dbReference type="InterPro" id="IPR001647">
    <property type="entry name" value="HTH_TetR"/>
</dbReference>
<feature type="domain" description="HTH tetR-type" evidence="3">
    <location>
        <begin position="3"/>
        <end position="63"/>
    </location>
</feature>